<evidence type="ECO:0000256" key="4">
    <source>
        <dbReference type="ARBA" id="ARBA00022502"/>
    </source>
</evidence>
<keyword evidence="5 10" id="KW-0812">Transmembrane</keyword>
<evidence type="ECO:0000256" key="3">
    <source>
        <dbReference type="ARBA" id="ARBA00005316"/>
    </source>
</evidence>
<dbReference type="Pfam" id="PF10510">
    <property type="entry name" value="PIG-S"/>
    <property type="match status" value="2"/>
</dbReference>
<evidence type="ECO:0000256" key="2">
    <source>
        <dbReference type="ARBA" id="ARBA00004687"/>
    </source>
</evidence>
<evidence type="ECO:0000256" key="9">
    <source>
        <dbReference type="ARBA" id="ARBA00023180"/>
    </source>
</evidence>
<proteinExistence type="inferred from homology"/>
<dbReference type="GO" id="GO:0006506">
    <property type="term" value="P:GPI anchor biosynthetic process"/>
    <property type="evidence" value="ECO:0007669"/>
    <property type="project" value="UniProtKB-KW"/>
</dbReference>
<protein>
    <recommendedName>
        <fullName evidence="13">GPI transamidase component PIG-S</fullName>
    </recommendedName>
</protein>
<evidence type="ECO:0000256" key="1">
    <source>
        <dbReference type="ARBA" id="ARBA00004477"/>
    </source>
</evidence>
<dbReference type="PANTHER" id="PTHR21072:SF13">
    <property type="entry name" value="GPI TRANSAMIDASE COMPONENT PIG-S"/>
    <property type="match status" value="1"/>
</dbReference>
<dbReference type="GO" id="GO:0042765">
    <property type="term" value="C:GPI-anchor transamidase complex"/>
    <property type="evidence" value="ECO:0007669"/>
    <property type="project" value="InterPro"/>
</dbReference>
<comment type="similarity">
    <text evidence="3">Belongs to the PIGS family.</text>
</comment>
<evidence type="ECO:0000256" key="7">
    <source>
        <dbReference type="ARBA" id="ARBA00022989"/>
    </source>
</evidence>
<evidence type="ECO:0000313" key="11">
    <source>
        <dbReference type="Proteomes" id="UP000050791"/>
    </source>
</evidence>
<dbReference type="GO" id="GO:0016255">
    <property type="term" value="P:attachment of GPI anchor to protein"/>
    <property type="evidence" value="ECO:0007669"/>
    <property type="project" value="InterPro"/>
</dbReference>
<keyword evidence="9" id="KW-0325">Glycoprotein</keyword>
<dbReference type="AlphaFoldDB" id="A0AA85B8P3"/>
<sequence>MTMMMHNSYKSSSQFKTSLDNYPELQTYQATPEEKCKTIVNSIFYLLITILIGVPLWWKTTTPYHASLPYNEIQILSSRKIEITVPINVLNFHAELDDRSLHQISEIFTRFNLEQQAFTVTDGSDEILMNYHVNTRQMMNHLEIRTYTKSLSNDILSFWLTFEKNLSLLNAFDIKDTPKSFENDHLIEQRRNSSSSVYHFLLLPMVNIDNLWLEGMNFNKSTTSMKPFSIIRNLLHLNLIYIFIPPTIMSSENSQLPEVLALHIKYLLDNVLIQTNHLMKLVRKYDNPANLSPGQYNQISNIIDKPLSVSSMYDVTVTVLTLDDSVSQLVEESNEISVWTNEMLINPIPWLKAHVGSAFKNWSPFVQVDFYSQRLYGVSAELLKKSQLNNSHGVDCPLPLRFHISSYSSVVITDYALVPQWGGLLSIDASDCMTRTGSTKMIAQKIIYVIRSILGFPQIKEMYFDRDEDNSHTYHIQSNMDLNGQTTNWELNLWFLRRTIECLTETKRTIESLINILQRLPNMIIRDDVAHEVYHSCSNWSLALDNLKKPDEINNSASSHNEIMCSFGVTFQYAHNALISSNGAFFDHSLLGLLYFEDDQKYGIYTPLFVPIGFALFLSTYRTFKLVFRHKN</sequence>
<evidence type="ECO:0000256" key="10">
    <source>
        <dbReference type="SAM" id="Phobius"/>
    </source>
</evidence>
<dbReference type="WBParaSite" id="SMTH1_3760.1">
    <property type="protein sequence ID" value="SMTH1_3760.1"/>
    <property type="gene ID" value="SMTH1_3760"/>
</dbReference>
<keyword evidence="7 10" id="KW-1133">Transmembrane helix</keyword>
<keyword evidence="4" id="KW-0337">GPI-anchor biosynthesis</keyword>
<evidence type="ECO:0000256" key="8">
    <source>
        <dbReference type="ARBA" id="ARBA00023136"/>
    </source>
</evidence>
<evidence type="ECO:0008006" key="13">
    <source>
        <dbReference type="Google" id="ProtNLM"/>
    </source>
</evidence>
<comment type="subcellular location">
    <subcellularLocation>
        <location evidence="1">Endoplasmic reticulum membrane</location>
        <topology evidence="1">Multi-pass membrane protein</topology>
    </subcellularLocation>
</comment>
<keyword evidence="6" id="KW-0256">Endoplasmic reticulum</keyword>
<dbReference type="PANTHER" id="PTHR21072">
    <property type="entry name" value="GPI TRANSAMIDASE COMPONENT PIG-S"/>
    <property type="match status" value="1"/>
</dbReference>
<accession>A0AA85B8P3</accession>
<dbReference type="Proteomes" id="UP000050791">
    <property type="component" value="Unassembled WGS sequence"/>
</dbReference>
<evidence type="ECO:0000313" key="12">
    <source>
        <dbReference type="WBParaSite" id="SMTH1_3760.1"/>
    </source>
</evidence>
<feature type="transmembrane region" description="Helical" evidence="10">
    <location>
        <begin position="39"/>
        <end position="58"/>
    </location>
</feature>
<name>A0AA85B8P3_9TREM</name>
<evidence type="ECO:0000256" key="5">
    <source>
        <dbReference type="ARBA" id="ARBA00022692"/>
    </source>
</evidence>
<organism evidence="11 12">
    <name type="scientific">Schistosoma mattheei</name>
    <dbReference type="NCBI Taxonomy" id="31246"/>
    <lineage>
        <taxon>Eukaryota</taxon>
        <taxon>Metazoa</taxon>
        <taxon>Spiralia</taxon>
        <taxon>Lophotrochozoa</taxon>
        <taxon>Platyhelminthes</taxon>
        <taxon>Trematoda</taxon>
        <taxon>Digenea</taxon>
        <taxon>Strigeidida</taxon>
        <taxon>Schistosomatoidea</taxon>
        <taxon>Schistosomatidae</taxon>
        <taxon>Schistosoma</taxon>
    </lineage>
</organism>
<keyword evidence="8 10" id="KW-0472">Membrane</keyword>
<evidence type="ECO:0000256" key="6">
    <source>
        <dbReference type="ARBA" id="ARBA00022824"/>
    </source>
</evidence>
<comment type="pathway">
    <text evidence="2">Glycolipid biosynthesis; glycosylphosphatidylinositol-anchor biosynthesis.</text>
</comment>
<dbReference type="InterPro" id="IPR019540">
    <property type="entry name" value="PtdIno-glycan_biosynth_class_S"/>
</dbReference>
<reference evidence="12" key="1">
    <citation type="submission" date="2023-11" db="UniProtKB">
        <authorList>
            <consortium name="WormBaseParasite"/>
        </authorList>
    </citation>
    <scope>IDENTIFICATION</scope>
</reference>
<feature type="transmembrane region" description="Helical" evidence="10">
    <location>
        <begin position="602"/>
        <end position="621"/>
    </location>
</feature>